<gene>
    <name evidence="2" type="ORF">CPB83DRAFT_657306</name>
</gene>
<proteinExistence type="predicted"/>
<dbReference type="Proteomes" id="UP000807306">
    <property type="component" value="Unassembled WGS sequence"/>
</dbReference>
<accession>A0A9P6E781</accession>
<protein>
    <submittedName>
        <fullName evidence="2">Uncharacterized protein</fullName>
    </submittedName>
</protein>
<keyword evidence="1" id="KW-0472">Membrane</keyword>
<keyword evidence="3" id="KW-1185">Reference proteome</keyword>
<evidence type="ECO:0000313" key="3">
    <source>
        <dbReference type="Proteomes" id="UP000807306"/>
    </source>
</evidence>
<dbReference type="AlphaFoldDB" id="A0A9P6E781"/>
<feature type="transmembrane region" description="Helical" evidence="1">
    <location>
        <begin position="192"/>
        <end position="216"/>
    </location>
</feature>
<reference evidence="2" key="1">
    <citation type="submission" date="2020-11" db="EMBL/GenBank/DDBJ databases">
        <authorList>
            <consortium name="DOE Joint Genome Institute"/>
            <person name="Ahrendt S."/>
            <person name="Riley R."/>
            <person name="Andreopoulos W."/>
            <person name="Labutti K."/>
            <person name="Pangilinan J."/>
            <person name="Ruiz-Duenas F.J."/>
            <person name="Barrasa J.M."/>
            <person name="Sanchez-Garcia M."/>
            <person name="Camarero S."/>
            <person name="Miyauchi S."/>
            <person name="Serrano A."/>
            <person name="Linde D."/>
            <person name="Babiker R."/>
            <person name="Drula E."/>
            <person name="Ayuso-Fernandez I."/>
            <person name="Pacheco R."/>
            <person name="Padilla G."/>
            <person name="Ferreira P."/>
            <person name="Barriuso J."/>
            <person name="Kellner H."/>
            <person name="Castanera R."/>
            <person name="Alfaro M."/>
            <person name="Ramirez L."/>
            <person name="Pisabarro A.G."/>
            <person name="Kuo A."/>
            <person name="Tritt A."/>
            <person name="Lipzen A."/>
            <person name="He G."/>
            <person name="Yan M."/>
            <person name="Ng V."/>
            <person name="Cullen D."/>
            <person name="Martin F."/>
            <person name="Rosso M.-N."/>
            <person name="Henrissat B."/>
            <person name="Hibbett D."/>
            <person name="Martinez A.T."/>
            <person name="Grigoriev I.V."/>
        </authorList>
    </citation>
    <scope>NUCLEOTIDE SEQUENCE</scope>
    <source>
        <strain evidence="2">CBS 506.95</strain>
    </source>
</reference>
<dbReference type="EMBL" id="MU157911">
    <property type="protein sequence ID" value="KAF9523755.1"/>
    <property type="molecule type" value="Genomic_DNA"/>
</dbReference>
<comment type="caution">
    <text evidence="2">The sequence shown here is derived from an EMBL/GenBank/DDBJ whole genome shotgun (WGS) entry which is preliminary data.</text>
</comment>
<evidence type="ECO:0000256" key="1">
    <source>
        <dbReference type="SAM" id="Phobius"/>
    </source>
</evidence>
<organism evidence="2 3">
    <name type="scientific">Crepidotus variabilis</name>
    <dbReference type="NCBI Taxonomy" id="179855"/>
    <lineage>
        <taxon>Eukaryota</taxon>
        <taxon>Fungi</taxon>
        <taxon>Dikarya</taxon>
        <taxon>Basidiomycota</taxon>
        <taxon>Agaricomycotina</taxon>
        <taxon>Agaricomycetes</taxon>
        <taxon>Agaricomycetidae</taxon>
        <taxon>Agaricales</taxon>
        <taxon>Agaricineae</taxon>
        <taxon>Crepidotaceae</taxon>
        <taxon>Crepidotus</taxon>
    </lineage>
</organism>
<sequence>MESWSKGHFSTITEAISFSSQGTGNKFHSLTFRKDAVNKHERASQTSAFLVNPGFPLLQMDQPITLLFEGDWRTRSMPWPNHDSKSYPLPHTRRHLFVHLYLPHLSDPHRHPPSLHSSLSLLPHTFSPENPAWPHQNSCLIPSRLENDYMLAFRHSKAWIVTVTMSKNTSWAHSEGSDSKLFWIWYDWAEGLGLWMLGMMFGMMFGMMLGMMPLIGRRFVVGSQNMPSSLLGVTVTTSSFYIRWCTPPGSPGRPQQ</sequence>
<keyword evidence="1" id="KW-1133">Transmembrane helix</keyword>
<evidence type="ECO:0000313" key="2">
    <source>
        <dbReference type="EMBL" id="KAF9523755.1"/>
    </source>
</evidence>
<keyword evidence="1" id="KW-0812">Transmembrane</keyword>
<name>A0A9P6E781_9AGAR</name>